<dbReference type="Proteomes" id="UP000663870">
    <property type="component" value="Unassembled WGS sequence"/>
</dbReference>
<dbReference type="EMBL" id="CAJNOU010000232">
    <property type="protein sequence ID" value="CAF0925790.1"/>
    <property type="molecule type" value="Genomic_DNA"/>
</dbReference>
<organism evidence="5 6">
    <name type="scientific">Rotaria sordida</name>
    <dbReference type="NCBI Taxonomy" id="392033"/>
    <lineage>
        <taxon>Eukaryota</taxon>
        <taxon>Metazoa</taxon>
        <taxon>Spiralia</taxon>
        <taxon>Gnathifera</taxon>
        <taxon>Rotifera</taxon>
        <taxon>Eurotatoria</taxon>
        <taxon>Bdelloidea</taxon>
        <taxon>Philodinida</taxon>
        <taxon>Philodinidae</taxon>
        <taxon>Rotaria</taxon>
    </lineage>
</organism>
<dbReference type="Proteomes" id="UP000663889">
    <property type="component" value="Unassembled WGS sequence"/>
</dbReference>
<reference evidence="5" key="1">
    <citation type="submission" date="2021-02" db="EMBL/GenBank/DDBJ databases">
        <authorList>
            <person name="Nowell W R."/>
        </authorList>
    </citation>
    <scope>NUCLEOTIDE SEQUENCE</scope>
</reference>
<gene>
    <name evidence="4" type="ORF">FNK824_LOCUS295</name>
    <name evidence="5" type="ORF">JBS370_LOCUS10221</name>
    <name evidence="3" type="ORF">JXQ802_LOCUS22540</name>
    <name evidence="2" type="ORF">SEV965_LOCUS6898</name>
    <name evidence="1" type="ORF">ZHD862_LOCUS2118</name>
</gene>
<evidence type="ECO:0000313" key="5">
    <source>
        <dbReference type="EMBL" id="CAF3712110.1"/>
    </source>
</evidence>
<accession>A0A818VA42</accession>
<proteinExistence type="predicted"/>
<keyword evidence="7" id="KW-1185">Reference proteome</keyword>
<sequence>MSSSDSMESAQKAILAEVTKQDFALKHVEPPAESFSTTQAKLLLEVQGGKHELNRVKNPPKEGLTEAEKQAYLEEKQQGGN</sequence>
<comment type="caution">
    <text evidence="5">The sequence shown here is derived from an EMBL/GenBank/DDBJ whole genome shotgun (WGS) entry which is preliminary data.</text>
</comment>
<dbReference type="Proteomes" id="UP000663864">
    <property type="component" value="Unassembled WGS sequence"/>
</dbReference>
<evidence type="ECO:0000313" key="1">
    <source>
        <dbReference type="EMBL" id="CAF0795258.1"/>
    </source>
</evidence>
<dbReference type="EMBL" id="CAJNOT010000040">
    <property type="protein sequence ID" value="CAF0795258.1"/>
    <property type="molecule type" value="Genomic_DNA"/>
</dbReference>
<dbReference type="AlphaFoldDB" id="A0A818VA42"/>
<dbReference type="EMBL" id="CAJOBD010000730">
    <property type="protein sequence ID" value="CAF3712110.1"/>
    <property type="molecule type" value="Genomic_DNA"/>
</dbReference>
<dbReference type="EMBL" id="CAJNOL010000686">
    <property type="protein sequence ID" value="CAF1166316.1"/>
    <property type="molecule type" value="Genomic_DNA"/>
</dbReference>
<name>A0A818VA42_9BILA</name>
<dbReference type="Proteomes" id="UP000663836">
    <property type="component" value="Unassembled WGS sequence"/>
</dbReference>
<dbReference type="Proteomes" id="UP000663874">
    <property type="component" value="Unassembled WGS sequence"/>
</dbReference>
<evidence type="ECO:0000313" key="7">
    <source>
        <dbReference type="Proteomes" id="UP000663870"/>
    </source>
</evidence>
<evidence type="ECO:0000313" key="2">
    <source>
        <dbReference type="EMBL" id="CAF0925790.1"/>
    </source>
</evidence>
<evidence type="ECO:0000313" key="4">
    <source>
        <dbReference type="EMBL" id="CAF3537542.1"/>
    </source>
</evidence>
<dbReference type="EMBL" id="CAJOBE010000011">
    <property type="protein sequence ID" value="CAF3537542.1"/>
    <property type="molecule type" value="Genomic_DNA"/>
</dbReference>
<protein>
    <submittedName>
        <fullName evidence="5">Uncharacterized protein</fullName>
    </submittedName>
</protein>
<evidence type="ECO:0000313" key="3">
    <source>
        <dbReference type="EMBL" id="CAF1166316.1"/>
    </source>
</evidence>
<evidence type="ECO:0000313" key="6">
    <source>
        <dbReference type="Proteomes" id="UP000663836"/>
    </source>
</evidence>